<evidence type="ECO:0000313" key="2">
    <source>
        <dbReference type="Proteomes" id="UP000228767"/>
    </source>
</evidence>
<accession>A0A2H0RDX6</accession>
<proteinExistence type="predicted"/>
<organism evidence="1 2">
    <name type="scientific">Candidatus Vogelbacteria bacterium CG10_big_fil_rev_8_21_14_0_10_51_16</name>
    <dbReference type="NCBI Taxonomy" id="1975045"/>
    <lineage>
        <taxon>Bacteria</taxon>
        <taxon>Candidatus Vogeliibacteriota</taxon>
    </lineage>
</organism>
<dbReference type="Proteomes" id="UP000228767">
    <property type="component" value="Unassembled WGS sequence"/>
</dbReference>
<reference evidence="1 2" key="1">
    <citation type="submission" date="2017-09" db="EMBL/GenBank/DDBJ databases">
        <title>Depth-based differentiation of microbial function through sediment-hosted aquifers and enrichment of novel symbionts in the deep terrestrial subsurface.</title>
        <authorList>
            <person name="Probst A.J."/>
            <person name="Ladd B."/>
            <person name="Jarett J.K."/>
            <person name="Geller-Mcgrath D.E."/>
            <person name="Sieber C.M."/>
            <person name="Emerson J.B."/>
            <person name="Anantharaman K."/>
            <person name="Thomas B.C."/>
            <person name="Malmstrom R."/>
            <person name="Stieglmeier M."/>
            <person name="Klingl A."/>
            <person name="Woyke T."/>
            <person name="Ryan C.M."/>
            <person name="Banfield J.F."/>
        </authorList>
    </citation>
    <scope>NUCLEOTIDE SEQUENCE [LARGE SCALE GENOMIC DNA]</scope>
    <source>
        <strain evidence="1">CG10_big_fil_rev_8_21_14_0_10_51_16</strain>
    </source>
</reference>
<gene>
    <name evidence="1" type="ORF">COV10_04015</name>
</gene>
<evidence type="ECO:0008006" key="3">
    <source>
        <dbReference type="Google" id="ProtNLM"/>
    </source>
</evidence>
<sequence>MDFTSYELTKHARGRLLERKILFRHLEQTLATPDVIGHDAEGHFLLKKGIVVRKAKRVLIVAGLFRGKVFRILTVIDSTKIDKYL</sequence>
<comment type="caution">
    <text evidence="1">The sequence shown here is derived from an EMBL/GenBank/DDBJ whole genome shotgun (WGS) entry which is preliminary data.</text>
</comment>
<name>A0A2H0RDX6_9BACT</name>
<dbReference type="EMBL" id="PCYI01000025">
    <property type="protein sequence ID" value="PIR44640.1"/>
    <property type="molecule type" value="Genomic_DNA"/>
</dbReference>
<protein>
    <recommendedName>
        <fullName evidence="3">DUF4258 domain-containing protein</fullName>
    </recommendedName>
</protein>
<evidence type="ECO:0000313" key="1">
    <source>
        <dbReference type="EMBL" id="PIR44640.1"/>
    </source>
</evidence>
<dbReference type="AlphaFoldDB" id="A0A2H0RDX6"/>